<comment type="function">
    <text evidence="1">Plays a major role in tight junction-specific obliteration of the intercellular space, through calcium-independent cell-adhesion activity.</text>
</comment>
<comment type="function">
    <text evidence="11">Claudins function as major constituents of the tight junction complexes that regulate the permeability of epithelia.</text>
</comment>
<feature type="transmembrane region" description="Helical" evidence="11">
    <location>
        <begin position="101"/>
        <end position="124"/>
    </location>
</feature>
<evidence type="ECO:0000313" key="14">
    <source>
        <dbReference type="Proteomes" id="UP001557470"/>
    </source>
</evidence>
<sequence length="250" mass="27052">MVVKSLLPSTTEKHKGVRRIEREKGRESKMNKLSGGTASCAGWVGIIIATATHDWVRTCEYTVTTCLRMDELGSRGLWAECVISPSLYHCVTLTQILTLPAYIQVCRALMVFACLTGLPALGLVMMSMPCVRLEEEIPASKRRRAMVGGTLLFVTAICGLVSTIWFPIGAHQEEGLMSFGPSLYAGWVGSVLCLLGSFMILYTCCNNPSAIEQRQDNSCYYYSREAGGAATPISAAATIGVSAMTSSCRP</sequence>
<proteinExistence type="inferred from homology"/>
<dbReference type="InterPro" id="IPR004031">
    <property type="entry name" value="PMP22/EMP/MP20/Claudin"/>
</dbReference>
<evidence type="ECO:0000256" key="11">
    <source>
        <dbReference type="RuleBase" id="RU060637"/>
    </source>
</evidence>
<evidence type="ECO:0000256" key="2">
    <source>
        <dbReference type="ARBA" id="ARBA00008295"/>
    </source>
</evidence>
<evidence type="ECO:0000256" key="6">
    <source>
        <dbReference type="ARBA" id="ARBA00022692"/>
    </source>
</evidence>
<keyword evidence="6 11" id="KW-0812">Transmembrane</keyword>
<feature type="region of interest" description="Disordered" evidence="12">
    <location>
        <begin position="1"/>
        <end position="32"/>
    </location>
</feature>
<keyword evidence="4 11" id="KW-1003">Cell membrane</keyword>
<evidence type="ECO:0000313" key="13">
    <source>
        <dbReference type="EMBL" id="KAL1006582.1"/>
    </source>
</evidence>
<dbReference type="PRINTS" id="PR01384">
    <property type="entry name" value="CLAUDIN11"/>
</dbReference>
<dbReference type="PROSITE" id="PS01346">
    <property type="entry name" value="CLAUDIN"/>
    <property type="match status" value="1"/>
</dbReference>
<dbReference type="Pfam" id="PF00822">
    <property type="entry name" value="PMP22_Claudin"/>
    <property type="match status" value="1"/>
</dbReference>
<comment type="subunit">
    <text evidence="10">Interacts with tetraspanin-3/TSPAN3. Interacts with OCLN.</text>
</comment>
<dbReference type="PANTHER" id="PTHR12002">
    <property type="entry name" value="CLAUDIN"/>
    <property type="match status" value="1"/>
</dbReference>
<keyword evidence="7 11" id="KW-0965">Cell junction</keyword>
<feature type="transmembrane region" description="Helical" evidence="11">
    <location>
        <begin position="184"/>
        <end position="205"/>
    </location>
</feature>
<dbReference type="Gene3D" id="1.20.140.150">
    <property type="match status" value="1"/>
</dbReference>
<dbReference type="InterPro" id="IPR006187">
    <property type="entry name" value="Claudin"/>
</dbReference>
<evidence type="ECO:0000256" key="3">
    <source>
        <dbReference type="ARBA" id="ARBA00022427"/>
    </source>
</evidence>
<evidence type="ECO:0000256" key="12">
    <source>
        <dbReference type="SAM" id="MobiDB-lite"/>
    </source>
</evidence>
<keyword evidence="14" id="KW-1185">Reference proteome</keyword>
<protein>
    <recommendedName>
        <fullName evidence="11">Claudin</fullName>
    </recommendedName>
</protein>
<evidence type="ECO:0000256" key="4">
    <source>
        <dbReference type="ARBA" id="ARBA00022475"/>
    </source>
</evidence>
<reference evidence="13 14" key="1">
    <citation type="submission" date="2024-06" db="EMBL/GenBank/DDBJ databases">
        <authorList>
            <person name="Pan Q."/>
            <person name="Wen M."/>
            <person name="Jouanno E."/>
            <person name="Zahm M."/>
            <person name="Klopp C."/>
            <person name="Cabau C."/>
            <person name="Louis A."/>
            <person name="Berthelot C."/>
            <person name="Parey E."/>
            <person name="Roest Crollius H."/>
            <person name="Montfort J."/>
            <person name="Robinson-Rechavi M."/>
            <person name="Bouchez O."/>
            <person name="Lampietro C."/>
            <person name="Lopez Roques C."/>
            <person name="Donnadieu C."/>
            <person name="Postlethwait J."/>
            <person name="Bobe J."/>
            <person name="Verreycken H."/>
            <person name="Guiguen Y."/>
        </authorList>
    </citation>
    <scope>NUCLEOTIDE SEQUENCE [LARGE SCALE GENOMIC DNA]</scope>
    <source>
        <strain evidence="13">Up_M1</strain>
        <tissue evidence="13">Testis</tissue>
    </source>
</reference>
<comment type="similarity">
    <text evidence="2 11">Belongs to the claudin family.</text>
</comment>
<gene>
    <name evidence="13" type="ORF">UPYG_G00074080</name>
</gene>
<evidence type="ECO:0000256" key="9">
    <source>
        <dbReference type="ARBA" id="ARBA00023136"/>
    </source>
</evidence>
<evidence type="ECO:0000256" key="10">
    <source>
        <dbReference type="ARBA" id="ARBA00046524"/>
    </source>
</evidence>
<evidence type="ECO:0000256" key="1">
    <source>
        <dbReference type="ARBA" id="ARBA00002246"/>
    </source>
</evidence>
<name>A0ABD0Y1T9_UMBPY</name>
<comment type="subcellular location">
    <subcellularLocation>
        <location evidence="11">Cell junction</location>
        <location evidence="11">Tight junction</location>
    </subcellularLocation>
    <subcellularLocation>
        <location evidence="11">Cell membrane</location>
        <topology evidence="11">Multi-pass membrane protein</topology>
    </subcellularLocation>
</comment>
<dbReference type="Proteomes" id="UP001557470">
    <property type="component" value="Unassembled WGS sequence"/>
</dbReference>
<dbReference type="AlphaFoldDB" id="A0ABD0Y1T9"/>
<dbReference type="PRINTS" id="PR01077">
    <property type="entry name" value="CLAUDIN"/>
</dbReference>
<feature type="compositionally biased region" description="Basic and acidic residues" evidence="12">
    <location>
        <begin position="11"/>
        <end position="30"/>
    </location>
</feature>
<comment type="caution">
    <text evidence="13">The sequence shown here is derived from an EMBL/GenBank/DDBJ whole genome shotgun (WGS) entry which is preliminary data.</text>
</comment>
<dbReference type="GO" id="GO:0005886">
    <property type="term" value="C:plasma membrane"/>
    <property type="evidence" value="ECO:0007669"/>
    <property type="project" value="UniProtKB-SubCell"/>
</dbReference>
<evidence type="ECO:0000256" key="7">
    <source>
        <dbReference type="ARBA" id="ARBA00022949"/>
    </source>
</evidence>
<evidence type="ECO:0000256" key="5">
    <source>
        <dbReference type="ARBA" id="ARBA00022553"/>
    </source>
</evidence>
<dbReference type="InterPro" id="IPR017974">
    <property type="entry name" value="Claudin_CS"/>
</dbReference>
<evidence type="ECO:0000256" key="8">
    <source>
        <dbReference type="ARBA" id="ARBA00022989"/>
    </source>
</evidence>
<comment type="caution">
    <text evidence="11">Lacks conserved residue(s) required for the propagation of feature annotation.</text>
</comment>
<keyword evidence="9 11" id="KW-0472">Membrane</keyword>
<organism evidence="13 14">
    <name type="scientific">Umbra pygmaea</name>
    <name type="common">Eastern mudminnow</name>
    <dbReference type="NCBI Taxonomy" id="75934"/>
    <lineage>
        <taxon>Eukaryota</taxon>
        <taxon>Metazoa</taxon>
        <taxon>Chordata</taxon>
        <taxon>Craniata</taxon>
        <taxon>Vertebrata</taxon>
        <taxon>Euteleostomi</taxon>
        <taxon>Actinopterygii</taxon>
        <taxon>Neopterygii</taxon>
        <taxon>Teleostei</taxon>
        <taxon>Protacanthopterygii</taxon>
        <taxon>Esociformes</taxon>
        <taxon>Umbridae</taxon>
        <taxon>Umbra</taxon>
    </lineage>
</organism>
<feature type="transmembrane region" description="Helical" evidence="11">
    <location>
        <begin position="145"/>
        <end position="168"/>
    </location>
</feature>
<keyword evidence="5" id="KW-0597">Phosphoprotein</keyword>
<dbReference type="InterPro" id="IPR003555">
    <property type="entry name" value="Claudin11"/>
</dbReference>
<keyword evidence="3 11" id="KW-0796">Tight junction</keyword>
<keyword evidence="8 11" id="KW-1133">Transmembrane helix</keyword>
<accession>A0ABD0Y1T9</accession>
<dbReference type="GO" id="GO:0005923">
    <property type="term" value="C:bicellular tight junction"/>
    <property type="evidence" value="ECO:0007669"/>
    <property type="project" value="UniProtKB-SubCell"/>
</dbReference>
<dbReference type="EMBL" id="JAGEUA010000002">
    <property type="protein sequence ID" value="KAL1006582.1"/>
    <property type="molecule type" value="Genomic_DNA"/>
</dbReference>